<evidence type="ECO:0000313" key="9">
    <source>
        <dbReference type="EMBL" id="KAL1546366.1"/>
    </source>
</evidence>
<dbReference type="Proteomes" id="UP001567538">
    <property type="component" value="Unassembled WGS sequence"/>
</dbReference>
<dbReference type="InterPro" id="IPR050913">
    <property type="entry name" value="AP2/ERF_ERF"/>
</dbReference>
<dbReference type="PANTHER" id="PTHR31194:SF225">
    <property type="entry name" value="AP2 DOMAIN CLASS TRANSCRIPTION FACTOR"/>
    <property type="match status" value="1"/>
</dbReference>
<protein>
    <recommendedName>
        <fullName evidence="8">AP2/ERF domain-containing protein</fullName>
    </recommendedName>
</protein>
<comment type="caution">
    <text evidence="9">The sequence shown here is derived from an EMBL/GenBank/DDBJ whole genome shotgun (WGS) entry which is preliminary data.</text>
</comment>
<keyword evidence="10" id="KW-1185">Reference proteome</keyword>
<feature type="region of interest" description="Disordered" evidence="7">
    <location>
        <begin position="75"/>
        <end position="99"/>
    </location>
</feature>
<evidence type="ECO:0000256" key="1">
    <source>
        <dbReference type="ARBA" id="ARBA00004123"/>
    </source>
</evidence>
<evidence type="ECO:0000256" key="7">
    <source>
        <dbReference type="SAM" id="MobiDB-lite"/>
    </source>
</evidence>
<organism evidence="9 10">
    <name type="scientific">Salvia divinorum</name>
    <name type="common">Maria pastora</name>
    <name type="synonym">Diviner's sage</name>
    <dbReference type="NCBI Taxonomy" id="28513"/>
    <lineage>
        <taxon>Eukaryota</taxon>
        <taxon>Viridiplantae</taxon>
        <taxon>Streptophyta</taxon>
        <taxon>Embryophyta</taxon>
        <taxon>Tracheophyta</taxon>
        <taxon>Spermatophyta</taxon>
        <taxon>Magnoliopsida</taxon>
        <taxon>eudicotyledons</taxon>
        <taxon>Gunneridae</taxon>
        <taxon>Pentapetalae</taxon>
        <taxon>asterids</taxon>
        <taxon>lamiids</taxon>
        <taxon>Lamiales</taxon>
        <taxon>Lamiaceae</taxon>
        <taxon>Nepetoideae</taxon>
        <taxon>Mentheae</taxon>
        <taxon>Salviinae</taxon>
        <taxon>Salvia</taxon>
        <taxon>Salvia subgen. Calosphace</taxon>
    </lineage>
</organism>
<dbReference type="EMBL" id="JBEAFC010000008">
    <property type="protein sequence ID" value="KAL1546366.1"/>
    <property type="molecule type" value="Genomic_DNA"/>
</dbReference>
<dbReference type="SUPFAM" id="SSF54171">
    <property type="entry name" value="DNA-binding domain"/>
    <property type="match status" value="1"/>
</dbReference>
<keyword evidence="5" id="KW-0804">Transcription</keyword>
<dbReference type="InterPro" id="IPR016177">
    <property type="entry name" value="DNA-bd_dom_sf"/>
</dbReference>
<dbReference type="PANTHER" id="PTHR31194">
    <property type="entry name" value="SHN SHINE , DNA BINDING / TRANSCRIPTION FACTOR"/>
    <property type="match status" value="1"/>
</dbReference>
<gene>
    <name evidence="9" type="ORF">AAHA92_22970</name>
</gene>
<dbReference type="Pfam" id="PF00847">
    <property type="entry name" value="AP2"/>
    <property type="match status" value="1"/>
</dbReference>
<sequence>MKSKMREPIKFSIHKTVTTKFCSPPPANNPFRRRLVRISVTDLDATDSSNDERENGSLNPNTRRVIKHVNEVRFETKTDIAKKKRPPPPTERKEKKLRGVRRRPWGRWAAEIRDPARRARVWLGTYDTAEEAAMVYDRAAIQMRGANARTNFTPPPEADDTKPSCSDNPNLEQGDLFSDYLLSLDEYLWNDDMDFSSQLICDDFGLREQLLNLDDDFTGLDIDFEWDLNQLFEDPFF</sequence>
<dbReference type="Gene3D" id="3.30.730.10">
    <property type="entry name" value="AP2/ERF domain"/>
    <property type="match status" value="1"/>
</dbReference>
<dbReference type="PRINTS" id="PR00367">
    <property type="entry name" value="ETHRSPELEMNT"/>
</dbReference>
<evidence type="ECO:0000256" key="2">
    <source>
        <dbReference type="ARBA" id="ARBA00022821"/>
    </source>
</evidence>
<evidence type="ECO:0000313" key="10">
    <source>
        <dbReference type="Proteomes" id="UP001567538"/>
    </source>
</evidence>
<keyword evidence="3" id="KW-0805">Transcription regulation</keyword>
<dbReference type="GO" id="GO:0006952">
    <property type="term" value="P:defense response"/>
    <property type="evidence" value="ECO:0007669"/>
    <property type="project" value="UniProtKB-KW"/>
</dbReference>
<dbReference type="InterPro" id="IPR036955">
    <property type="entry name" value="AP2/ERF_dom_sf"/>
</dbReference>
<keyword evidence="2" id="KW-0611">Plant defense</keyword>
<dbReference type="InterPro" id="IPR001471">
    <property type="entry name" value="AP2/ERF_dom"/>
</dbReference>
<accession>A0ABD1GQG2</accession>
<feature type="region of interest" description="Disordered" evidence="7">
    <location>
        <begin position="42"/>
        <end position="63"/>
    </location>
</feature>
<dbReference type="GO" id="GO:0005634">
    <property type="term" value="C:nucleus"/>
    <property type="evidence" value="ECO:0007669"/>
    <property type="project" value="UniProtKB-SubCell"/>
</dbReference>
<dbReference type="AlphaFoldDB" id="A0ABD1GQG2"/>
<feature type="domain" description="AP2/ERF" evidence="8">
    <location>
        <begin position="96"/>
        <end position="153"/>
    </location>
</feature>
<dbReference type="GO" id="GO:0003677">
    <property type="term" value="F:DNA binding"/>
    <property type="evidence" value="ECO:0007669"/>
    <property type="project" value="UniProtKB-KW"/>
</dbReference>
<dbReference type="FunFam" id="3.30.730.10:FF:000001">
    <property type="entry name" value="Ethylene-responsive transcription factor 2"/>
    <property type="match status" value="1"/>
</dbReference>
<evidence type="ECO:0000256" key="5">
    <source>
        <dbReference type="ARBA" id="ARBA00023163"/>
    </source>
</evidence>
<keyword evidence="6" id="KW-0539">Nucleus</keyword>
<name>A0ABD1GQG2_SALDI</name>
<comment type="subcellular location">
    <subcellularLocation>
        <location evidence="1">Nucleus</location>
    </subcellularLocation>
</comment>
<keyword evidence="4" id="KW-0238">DNA-binding</keyword>
<dbReference type="CDD" id="cd00018">
    <property type="entry name" value="AP2"/>
    <property type="match status" value="1"/>
</dbReference>
<dbReference type="PROSITE" id="PS51032">
    <property type="entry name" value="AP2_ERF"/>
    <property type="match status" value="1"/>
</dbReference>
<proteinExistence type="predicted"/>
<dbReference type="SMART" id="SM00380">
    <property type="entry name" value="AP2"/>
    <property type="match status" value="1"/>
</dbReference>
<evidence type="ECO:0000259" key="8">
    <source>
        <dbReference type="PROSITE" id="PS51032"/>
    </source>
</evidence>
<evidence type="ECO:0000256" key="6">
    <source>
        <dbReference type="ARBA" id="ARBA00023242"/>
    </source>
</evidence>
<evidence type="ECO:0000256" key="3">
    <source>
        <dbReference type="ARBA" id="ARBA00023015"/>
    </source>
</evidence>
<reference evidence="9 10" key="1">
    <citation type="submission" date="2024-06" db="EMBL/GenBank/DDBJ databases">
        <title>A chromosome level genome sequence of Diviner's sage (Salvia divinorum).</title>
        <authorList>
            <person name="Ford S.A."/>
            <person name="Ro D.-K."/>
            <person name="Ness R.W."/>
            <person name="Phillips M.A."/>
        </authorList>
    </citation>
    <scope>NUCLEOTIDE SEQUENCE [LARGE SCALE GENOMIC DNA]</scope>
    <source>
        <strain evidence="9">SAF-2024a</strain>
        <tissue evidence="9">Leaf</tissue>
    </source>
</reference>
<evidence type="ECO:0000256" key="4">
    <source>
        <dbReference type="ARBA" id="ARBA00023125"/>
    </source>
</evidence>